<feature type="region of interest" description="Disordered" evidence="1">
    <location>
        <begin position="1"/>
        <end position="24"/>
    </location>
</feature>
<dbReference type="AlphaFoldDB" id="A0A2Z6RE33"/>
<evidence type="ECO:0000313" key="2">
    <source>
        <dbReference type="EMBL" id="GBC00191.1"/>
    </source>
</evidence>
<protein>
    <submittedName>
        <fullName evidence="2">Uncharacterized protein</fullName>
    </submittedName>
</protein>
<dbReference type="EMBL" id="BLAL01000030">
    <property type="protein sequence ID" value="GES77515.1"/>
    <property type="molecule type" value="Genomic_DNA"/>
</dbReference>
<proteinExistence type="predicted"/>
<organism evidence="2 4">
    <name type="scientific">Rhizophagus clarus</name>
    <dbReference type="NCBI Taxonomy" id="94130"/>
    <lineage>
        <taxon>Eukaryota</taxon>
        <taxon>Fungi</taxon>
        <taxon>Fungi incertae sedis</taxon>
        <taxon>Mucoromycota</taxon>
        <taxon>Glomeromycotina</taxon>
        <taxon>Glomeromycetes</taxon>
        <taxon>Glomerales</taxon>
        <taxon>Glomeraceae</taxon>
        <taxon>Rhizophagus</taxon>
    </lineage>
</organism>
<feature type="region of interest" description="Disordered" evidence="1">
    <location>
        <begin position="38"/>
        <end position="108"/>
    </location>
</feature>
<comment type="caution">
    <text evidence="2">The sequence shown here is derived from an EMBL/GenBank/DDBJ whole genome shotgun (WGS) entry which is preliminary data.</text>
</comment>
<feature type="compositionally biased region" description="Polar residues" evidence="1">
    <location>
        <begin position="73"/>
        <end position="101"/>
    </location>
</feature>
<dbReference type="Proteomes" id="UP000247702">
    <property type="component" value="Unassembled WGS sequence"/>
</dbReference>
<feature type="compositionally biased region" description="Polar residues" evidence="1">
    <location>
        <begin position="1"/>
        <end position="18"/>
    </location>
</feature>
<evidence type="ECO:0000313" key="4">
    <source>
        <dbReference type="Proteomes" id="UP000247702"/>
    </source>
</evidence>
<feature type="region of interest" description="Disordered" evidence="1">
    <location>
        <begin position="642"/>
        <end position="670"/>
    </location>
</feature>
<reference evidence="2 4" key="1">
    <citation type="submission" date="2017-11" db="EMBL/GenBank/DDBJ databases">
        <title>The genome of Rhizophagus clarus HR1 reveals common genetic basis of auxotrophy among arbuscular mycorrhizal fungi.</title>
        <authorList>
            <person name="Kobayashi Y."/>
        </authorList>
    </citation>
    <scope>NUCLEOTIDE SEQUENCE [LARGE SCALE GENOMIC DNA]</scope>
    <source>
        <strain evidence="2 4">HR1</strain>
    </source>
</reference>
<evidence type="ECO:0000256" key="1">
    <source>
        <dbReference type="SAM" id="MobiDB-lite"/>
    </source>
</evidence>
<reference evidence="3" key="2">
    <citation type="submission" date="2019-10" db="EMBL/GenBank/DDBJ databases">
        <title>Conservation and host-specific expression of non-tandemly repeated heterogenous ribosome RNA gene in arbuscular mycorrhizal fungi.</title>
        <authorList>
            <person name="Maeda T."/>
            <person name="Kobayashi Y."/>
            <person name="Nakagawa T."/>
            <person name="Ezawa T."/>
            <person name="Yamaguchi K."/>
            <person name="Bino T."/>
            <person name="Nishimoto Y."/>
            <person name="Shigenobu S."/>
            <person name="Kawaguchi M."/>
        </authorList>
    </citation>
    <scope>NUCLEOTIDE SEQUENCE</scope>
    <source>
        <strain evidence="3">HR1</strain>
    </source>
</reference>
<dbReference type="EMBL" id="BEXD01003090">
    <property type="protein sequence ID" value="GBC00191.1"/>
    <property type="molecule type" value="Genomic_DNA"/>
</dbReference>
<name>A0A2Z6RE33_9GLOM</name>
<dbReference type="OrthoDB" id="2356414at2759"/>
<dbReference type="Gene3D" id="3.90.70.80">
    <property type="match status" value="1"/>
</dbReference>
<gene>
    <name evidence="3" type="ORF">RCL2_000487900</name>
    <name evidence="2" type="ORF">RclHR1_03780020</name>
</gene>
<keyword evidence="4" id="KW-1185">Reference proteome</keyword>
<dbReference type="Proteomes" id="UP000615446">
    <property type="component" value="Unassembled WGS sequence"/>
</dbReference>
<sequence length="670" mass="76560">MSVSLDKNISFNSNQYNSRDSHNFDAPHIKYQLNLQPDQKLSQMSASRRNSSSDFSRYHSLTTSPSSLSYSSIEQSLGNAGVSSQIPNDSSNSNQNSTHIPSSDLPDNPNFALNTEVFDNMSSFYPNIEMEKSAIILNSSFDFDISNPNLFLNDDIFNDDLITTISSEKGISQSSSNAEFGNFDFDWQNDPFLNPLSTLDTTNETDLNINTPFIENNLNRSINDTITEFQETIQSPLSTNELGVLDSSIGISNNNNDNNNKRPYSNIVDEQSSPLPISIVNKRQKMIQNNQKNELDINRRKSVDTIVNSFNRTFMSQTDTITYETKILPSVNTSTFIKFENTDTTSILSSNAILCVNRYEFFRQMNLRLSTLAQFIKQSFNNRQTNYIDLWERLYPLLKFECQQVQRLIDLTDFRLLNFPKSFGQYSEYVIEKDAIDFIPEHVTDYKFPLKVQQDGNEGFRAVSALLNCDNNRGIEQLHEELRVRVVLEMVNRIERNRRLFEKHTEEISANGGNITTTSVYEGYFHKHTIGLLSNFGLSTNDPQYANYIWQIESLNTCIDGTIMGVPQLCILANILKATIRIIYPDKENRYFNTPIKCKGTSRKIFHFLIYNPLYGLQFPEPPIERYYIAPLVRQSDIFSLTPPTQSQSQQSKKQSTENSSAATVKTLGK</sequence>
<evidence type="ECO:0000313" key="3">
    <source>
        <dbReference type="EMBL" id="GES77515.1"/>
    </source>
</evidence>
<feature type="compositionally biased region" description="Low complexity" evidence="1">
    <location>
        <begin position="42"/>
        <end position="72"/>
    </location>
</feature>
<accession>A0A2Z6RE33</accession>